<gene>
    <name evidence="2" type="ORF">IAI60_06920</name>
</gene>
<evidence type="ECO:0000313" key="3">
    <source>
        <dbReference type="Proteomes" id="UP001518990"/>
    </source>
</evidence>
<dbReference type="RefSeq" id="WP_207445927.1">
    <property type="nucleotide sequence ID" value="NZ_CP061091.1"/>
</dbReference>
<comment type="caution">
    <text evidence="2">The sequence shown here is derived from an EMBL/GenBank/DDBJ whole genome shotgun (WGS) entry which is preliminary data.</text>
</comment>
<dbReference type="Proteomes" id="UP001518990">
    <property type="component" value="Unassembled WGS sequence"/>
</dbReference>
<evidence type="ECO:0000313" key="2">
    <source>
        <dbReference type="EMBL" id="MBO1074335.1"/>
    </source>
</evidence>
<keyword evidence="3" id="KW-1185">Reference proteome</keyword>
<organism evidence="2 3">
    <name type="scientific">Roseomonas marmotae</name>
    <dbReference type="NCBI Taxonomy" id="2768161"/>
    <lineage>
        <taxon>Bacteria</taxon>
        <taxon>Pseudomonadati</taxon>
        <taxon>Pseudomonadota</taxon>
        <taxon>Alphaproteobacteria</taxon>
        <taxon>Acetobacterales</taxon>
        <taxon>Roseomonadaceae</taxon>
        <taxon>Roseomonas</taxon>
    </lineage>
</organism>
<feature type="compositionally biased region" description="Basic and acidic residues" evidence="1">
    <location>
        <begin position="31"/>
        <end position="42"/>
    </location>
</feature>
<feature type="region of interest" description="Disordered" evidence="1">
    <location>
        <begin position="1"/>
        <end position="61"/>
    </location>
</feature>
<proteinExistence type="predicted"/>
<evidence type="ECO:0000256" key="1">
    <source>
        <dbReference type="SAM" id="MobiDB-lite"/>
    </source>
</evidence>
<sequence length="61" mass="6230">MQDGIDPAMAHDPGDSVPEGVAVQQPAPLTEEDRAVKKKLEELGGDPPPGGASEPQRKAGG</sequence>
<name>A0ABS3KA48_9PROT</name>
<reference evidence="2 3" key="1">
    <citation type="submission" date="2020-09" db="EMBL/GenBank/DDBJ databases">
        <title>Roseomonas.</title>
        <authorList>
            <person name="Zhu W."/>
        </authorList>
    </citation>
    <scope>NUCLEOTIDE SEQUENCE [LARGE SCALE GENOMIC DNA]</scope>
    <source>
        <strain evidence="2 3">1311</strain>
    </source>
</reference>
<protein>
    <submittedName>
        <fullName evidence="2">Uncharacterized protein</fullName>
    </submittedName>
</protein>
<accession>A0ABS3KA48</accession>
<dbReference type="EMBL" id="JACTNF010000005">
    <property type="protein sequence ID" value="MBO1074335.1"/>
    <property type="molecule type" value="Genomic_DNA"/>
</dbReference>